<dbReference type="EMBL" id="SPVF01000028">
    <property type="protein sequence ID" value="TFW28995.1"/>
    <property type="molecule type" value="Genomic_DNA"/>
</dbReference>
<accession>A0A4Y9SRB0</accession>
<dbReference type="Gene3D" id="3.30.450.20">
    <property type="entry name" value="PAS domain"/>
    <property type="match status" value="2"/>
</dbReference>
<dbReference type="InterPro" id="IPR033479">
    <property type="entry name" value="dCache_1"/>
</dbReference>
<reference evidence="9 10" key="1">
    <citation type="submission" date="2019-03" db="EMBL/GenBank/DDBJ databases">
        <title>Draft Genome Sequence of Massilia arenosa sp. nov., a Novel Massilia Species Isolated from a Sandy-loam Maize Soil.</title>
        <authorList>
            <person name="Raths R."/>
            <person name="Peta V."/>
            <person name="Bucking H."/>
        </authorList>
    </citation>
    <scope>NUCLEOTIDE SEQUENCE [LARGE SCALE GENOMIC DNA]</scope>
    <source>
        <strain evidence="9 10">MC02</strain>
    </source>
</reference>
<evidence type="ECO:0000256" key="2">
    <source>
        <dbReference type="ARBA" id="ARBA00022475"/>
    </source>
</evidence>
<feature type="transmembrane region" description="Helical" evidence="6">
    <location>
        <begin position="271"/>
        <end position="290"/>
    </location>
</feature>
<keyword evidence="10" id="KW-1185">Reference proteome</keyword>
<proteinExistence type="predicted"/>
<sequence>MPVQSRLFRLVLVTCLLGVAAAALAAWFVYDRQSRATEQSLAQSAQAVAQLVDNELAGYAETLRVLSGTASLQRNDLATFYVSARNAAAAPDSTVVLLRPDGEQVINTRRPLGAPLPSVNVALRDLRLASRADAVIVSNLFTSQLTHKPEFAVQVPVVREGRIAYYLNRGLPAASLGRLLKAQGFPAAWRLAVVDRDGRVVARSSGQESYVGKLASDALRSRMRTETFGTNDGTTLDGIPVRAFFRRAPWSNWTVILSVPVAELRAPAREAALLLAGLIALLLGGALLAARHVARQIAA</sequence>
<feature type="non-terminal residue" evidence="9">
    <location>
        <position position="299"/>
    </location>
</feature>
<keyword evidence="7" id="KW-0732">Signal</keyword>
<organism evidence="9 10">
    <name type="scientific">Zemynaea arenosa</name>
    <dbReference type="NCBI Taxonomy" id="2561931"/>
    <lineage>
        <taxon>Bacteria</taxon>
        <taxon>Pseudomonadati</taxon>
        <taxon>Pseudomonadota</taxon>
        <taxon>Betaproteobacteria</taxon>
        <taxon>Burkholderiales</taxon>
        <taxon>Oxalobacteraceae</taxon>
        <taxon>Telluria group</taxon>
        <taxon>Zemynaea</taxon>
    </lineage>
</organism>
<evidence type="ECO:0000313" key="9">
    <source>
        <dbReference type="EMBL" id="TFW28995.1"/>
    </source>
</evidence>
<name>A0A4Y9SRB0_9BURK</name>
<comment type="caution">
    <text evidence="9">The sequence shown here is derived from an EMBL/GenBank/DDBJ whole genome shotgun (WGS) entry which is preliminary data.</text>
</comment>
<dbReference type="AlphaFoldDB" id="A0A4Y9SRB0"/>
<evidence type="ECO:0000313" key="10">
    <source>
        <dbReference type="Proteomes" id="UP000298438"/>
    </source>
</evidence>
<dbReference type="GO" id="GO:0016301">
    <property type="term" value="F:kinase activity"/>
    <property type="evidence" value="ECO:0007669"/>
    <property type="project" value="UniProtKB-KW"/>
</dbReference>
<evidence type="ECO:0000256" key="3">
    <source>
        <dbReference type="ARBA" id="ARBA00022692"/>
    </source>
</evidence>
<dbReference type="GO" id="GO:0005886">
    <property type="term" value="C:plasma membrane"/>
    <property type="evidence" value="ECO:0007669"/>
    <property type="project" value="UniProtKB-SubCell"/>
</dbReference>
<dbReference type="RefSeq" id="WP_181017569.1">
    <property type="nucleotide sequence ID" value="NZ_SPVF01000028.1"/>
</dbReference>
<keyword evidence="2" id="KW-1003">Cell membrane</keyword>
<dbReference type="CDD" id="cd18774">
    <property type="entry name" value="PDC2_HK_sensor"/>
    <property type="match status" value="1"/>
</dbReference>
<gene>
    <name evidence="9" type="ORF">E4L96_01905</name>
</gene>
<evidence type="ECO:0000256" key="6">
    <source>
        <dbReference type="SAM" id="Phobius"/>
    </source>
</evidence>
<keyword evidence="4 6" id="KW-1133">Transmembrane helix</keyword>
<evidence type="ECO:0000256" key="4">
    <source>
        <dbReference type="ARBA" id="ARBA00022989"/>
    </source>
</evidence>
<dbReference type="Pfam" id="PF02743">
    <property type="entry name" value="dCache_1"/>
    <property type="match status" value="1"/>
</dbReference>
<keyword evidence="9" id="KW-0808">Transferase</keyword>
<evidence type="ECO:0000256" key="5">
    <source>
        <dbReference type="ARBA" id="ARBA00023136"/>
    </source>
</evidence>
<evidence type="ECO:0000256" key="7">
    <source>
        <dbReference type="SAM" id="SignalP"/>
    </source>
</evidence>
<keyword evidence="5 6" id="KW-0472">Membrane</keyword>
<keyword evidence="9" id="KW-0418">Kinase</keyword>
<keyword evidence="3 6" id="KW-0812">Transmembrane</keyword>
<feature type="chain" id="PRO_5021224189" evidence="7">
    <location>
        <begin position="26"/>
        <end position="299"/>
    </location>
</feature>
<comment type="subcellular location">
    <subcellularLocation>
        <location evidence="1">Cell membrane</location>
        <topology evidence="1">Multi-pass membrane protein</topology>
    </subcellularLocation>
</comment>
<protein>
    <submittedName>
        <fullName evidence="9">Hybrid sensor histidine kinase/response regulator</fullName>
    </submittedName>
</protein>
<feature type="domain" description="Cache" evidence="8">
    <location>
        <begin position="34"/>
        <end position="257"/>
    </location>
</feature>
<evidence type="ECO:0000256" key="1">
    <source>
        <dbReference type="ARBA" id="ARBA00004651"/>
    </source>
</evidence>
<dbReference type="Proteomes" id="UP000298438">
    <property type="component" value="Unassembled WGS sequence"/>
</dbReference>
<evidence type="ECO:0000259" key="8">
    <source>
        <dbReference type="Pfam" id="PF02743"/>
    </source>
</evidence>
<feature type="signal peptide" evidence="7">
    <location>
        <begin position="1"/>
        <end position="25"/>
    </location>
</feature>